<dbReference type="RefSeq" id="WP_171671970.1">
    <property type="nucleotide sequence ID" value="NZ_BAAAGT010000003.1"/>
</dbReference>
<dbReference type="Proteomes" id="UP000534306">
    <property type="component" value="Unassembled WGS sequence"/>
</dbReference>
<reference evidence="1 4" key="2">
    <citation type="submission" date="2020-08" db="EMBL/GenBank/DDBJ databases">
        <title>Sequencing the genomes of 1000 actinobacteria strains.</title>
        <authorList>
            <person name="Klenk H.-P."/>
        </authorList>
    </citation>
    <scope>NUCLEOTIDE SEQUENCE [LARGE SCALE GENOMIC DNA]</scope>
    <source>
        <strain evidence="1 4">DSM 15626</strain>
    </source>
</reference>
<dbReference type="Proteomes" id="UP000553957">
    <property type="component" value="Unassembled WGS sequence"/>
</dbReference>
<organism evidence="2 3">
    <name type="scientific">Kribbella sandramycini</name>
    <dbReference type="NCBI Taxonomy" id="60450"/>
    <lineage>
        <taxon>Bacteria</taxon>
        <taxon>Bacillati</taxon>
        <taxon>Actinomycetota</taxon>
        <taxon>Actinomycetes</taxon>
        <taxon>Propionibacteriales</taxon>
        <taxon>Kribbellaceae</taxon>
        <taxon>Kribbella</taxon>
    </lineage>
</organism>
<proteinExistence type="predicted"/>
<evidence type="ECO:0000313" key="4">
    <source>
        <dbReference type="Proteomes" id="UP000553957"/>
    </source>
</evidence>
<dbReference type="AlphaFoldDB" id="A0A7Y4NXK1"/>
<comment type="caution">
    <text evidence="2">The sequence shown here is derived from an EMBL/GenBank/DDBJ whole genome shotgun (WGS) entry which is preliminary data.</text>
</comment>
<name>A0A7Y4NXK1_9ACTN</name>
<dbReference type="EMBL" id="JABJRC010000001">
    <property type="protein sequence ID" value="NOL39977.1"/>
    <property type="molecule type" value="Genomic_DNA"/>
</dbReference>
<dbReference type="EMBL" id="JACHKF010000001">
    <property type="protein sequence ID" value="MBB6567412.1"/>
    <property type="molecule type" value="Genomic_DNA"/>
</dbReference>
<keyword evidence="3" id="KW-1185">Reference proteome</keyword>
<evidence type="ECO:0000313" key="1">
    <source>
        <dbReference type="EMBL" id="MBB6567412.1"/>
    </source>
</evidence>
<reference evidence="2 3" key="1">
    <citation type="submission" date="2020-05" db="EMBL/GenBank/DDBJ databases">
        <title>Genome sequence of Kribbella sandramycini ATCC 39419.</title>
        <authorList>
            <person name="Maclea K.S."/>
            <person name="Fair J.L."/>
        </authorList>
    </citation>
    <scope>NUCLEOTIDE SEQUENCE [LARGE SCALE GENOMIC DNA]</scope>
    <source>
        <strain evidence="2 3">ATCC 39419</strain>
    </source>
</reference>
<sequence length="310" mass="34214">MAKPIIGGELAQVLRTGPFSAALHLAIEASGLRLDEIQTRLAEQGIMISQTTLAYWRRGRSRPERPASLLAVGSLEGILGLPADALTAQLGPRRPRGRWLDHQPGTMEMTEVWSDASGLEGLLEDIDTPVHNILQRVSMHDLFVLGPDRTVTTLTTRAVVRATADKVSRSVVVYHNDDGDGGLPTIHPVRNCRIGRARTDAAGKFLVAELIFDRVLGLGDTAVIEYELRFTPGPCADHYHRAFPAETGDYLLQVQFAPEALPARCFRYSRRRENAPDQGLREVWVGTTHGVHVVDRDIAPGLVGLRWEWD</sequence>
<evidence type="ECO:0000313" key="3">
    <source>
        <dbReference type="Proteomes" id="UP000534306"/>
    </source>
</evidence>
<accession>A0A7Y4NXK1</accession>
<evidence type="ECO:0000313" key="2">
    <source>
        <dbReference type="EMBL" id="NOL39977.1"/>
    </source>
</evidence>
<gene>
    <name evidence="1" type="ORF">HNR71_003049</name>
    <name evidence="2" type="ORF">HPO96_06955</name>
</gene>
<protein>
    <submittedName>
        <fullName evidence="2">Uncharacterized protein</fullName>
    </submittedName>
</protein>